<evidence type="ECO:0000313" key="3">
    <source>
        <dbReference type="Proteomes" id="UP000053760"/>
    </source>
</evidence>
<protein>
    <submittedName>
        <fullName evidence="2">Uncharacterized protein</fullName>
    </submittedName>
</protein>
<dbReference type="EMBL" id="KL447288">
    <property type="protein sequence ID" value="KFO71793.1"/>
    <property type="molecule type" value="Genomic_DNA"/>
</dbReference>
<keyword evidence="3" id="KW-1185">Reference proteome</keyword>
<reference evidence="2 3" key="1">
    <citation type="submission" date="2014-04" db="EMBL/GenBank/DDBJ databases">
        <title>Genome evolution of avian class.</title>
        <authorList>
            <person name="Zhang G."/>
            <person name="Li C."/>
        </authorList>
    </citation>
    <scope>NUCLEOTIDE SEQUENCE [LARGE SCALE GENOMIC DNA]</scope>
    <source>
        <strain evidence="2">BGI_N303</strain>
    </source>
</reference>
<feature type="non-terminal residue" evidence="2">
    <location>
        <position position="113"/>
    </location>
</feature>
<name>A0A091FQD3_CUCCA</name>
<accession>A0A091FQD3</accession>
<dbReference type="AlphaFoldDB" id="A0A091FQD3"/>
<gene>
    <name evidence="2" type="ORF">N303_02194</name>
</gene>
<organism evidence="2 3">
    <name type="scientific">Cuculus canorus</name>
    <name type="common">Common cuckoo</name>
    <dbReference type="NCBI Taxonomy" id="55661"/>
    <lineage>
        <taxon>Eukaryota</taxon>
        <taxon>Metazoa</taxon>
        <taxon>Chordata</taxon>
        <taxon>Craniata</taxon>
        <taxon>Vertebrata</taxon>
        <taxon>Euteleostomi</taxon>
        <taxon>Archelosauria</taxon>
        <taxon>Archosauria</taxon>
        <taxon>Dinosauria</taxon>
        <taxon>Saurischia</taxon>
        <taxon>Theropoda</taxon>
        <taxon>Coelurosauria</taxon>
        <taxon>Aves</taxon>
        <taxon>Neognathae</taxon>
        <taxon>Neoaves</taxon>
        <taxon>Otidimorphae</taxon>
        <taxon>Cuculiformes</taxon>
        <taxon>Cuculidae</taxon>
        <taxon>Cuculus</taxon>
    </lineage>
</organism>
<feature type="region of interest" description="Disordered" evidence="1">
    <location>
        <begin position="1"/>
        <end position="20"/>
    </location>
</feature>
<proteinExistence type="predicted"/>
<feature type="non-terminal residue" evidence="2">
    <location>
        <position position="1"/>
    </location>
</feature>
<evidence type="ECO:0000256" key="1">
    <source>
        <dbReference type="SAM" id="MobiDB-lite"/>
    </source>
</evidence>
<evidence type="ECO:0000313" key="2">
    <source>
        <dbReference type="EMBL" id="KFO71793.1"/>
    </source>
</evidence>
<dbReference type="Proteomes" id="UP000053760">
    <property type="component" value="Unassembled WGS sequence"/>
</dbReference>
<sequence length="113" mass="11723">PPSYTLARGPSAAAEGGSLAPPATGRLGRGALKVAPPFRAAISISSCCCCCCCWRWILAILVVNTLLVSSNSGLLPAALSTRKSPSLDASYMLRSSMNLLASRPRSSYLSIPP</sequence>